<feature type="chain" id="PRO_5044887320" evidence="1">
    <location>
        <begin position="24"/>
        <end position="128"/>
    </location>
</feature>
<evidence type="ECO:0000313" key="2">
    <source>
        <dbReference type="EMBL" id="MDR6206271.1"/>
    </source>
</evidence>
<comment type="caution">
    <text evidence="2">The sequence shown here is derived from an EMBL/GenBank/DDBJ whole genome shotgun (WGS) entry which is preliminary data.</text>
</comment>
<keyword evidence="1" id="KW-0732">Signal</keyword>
<proteinExistence type="predicted"/>
<sequence length="128" mass="13525">MYYWRKLFIVVLLALSLPAQSFAAVAMKCGVGQAHHHSAHVAPEGGEHHATVSGAEHLHASGDHHHDGHQAHACATCASCCSGAVMLFVPILPPTAETAHFFLSPYSSAPVVSFLTGGIERPPRSILV</sequence>
<evidence type="ECO:0000313" key="3">
    <source>
        <dbReference type="Proteomes" id="UP001245184"/>
    </source>
</evidence>
<dbReference type="EMBL" id="JAVIZN010000002">
    <property type="protein sequence ID" value="MDR6206271.1"/>
    <property type="molecule type" value="Genomic_DNA"/>
</dbReference>
<dbReference type="RefSeq" id="WP_029965860.1">
    <property type="nucleotide sequence ID" value="NZ_ATXV01000001.1"/>
</dbReference>
<protein>
    <submittedName>
        <fullName evidence="2">Polyferredoxin</fullName>
    </submittedName>
</protein>
<reference evidence="2 3" key="1">
    <citation type="submission" date="2023-08" db="EMBL/GenBank/DDBJ databases">
        <title>Genome sequencing of plant associated microbes to promote plant fitness in Sorghum bicolor and Oryza sativa.</title>
        <authorList>
            <person name="Coleman-Derr D."/>
        </authorList>
    </citation>
    <scope>NUCLEOTIDE SEQUENCE [LARGE SCALE GENOMIC DNA]</scope>
    <source>
        <strain evidence="2 3">SLBN-33</strain>
    </source>
</reference>
<name>A0ABD5CMG6_9BURK</name>
<dbReference type="Proteomes" id="UP001245184">
    <property type="component" value="Unassembled WGS sequence"/>
</dbReference>
<gene>
    <name evidence="2" type="ORF">QF025_004991</name>
</gene>
<organism evidence="2 3">
    <name type="scientific">Paraburkholderia graminis</name>
    <dbReference type="NCBI Taxonomy" id="60548"/>
    <lineage>
        <taxon>Bacteria</taxon>
        <taxon>Pseudomonadati</taxon>
        <taxon>Pseudomonadota</taxon>
        <taxon>Betaproteobacteria</taxon>
        <taxon>Burkholderiales</taxon>
        <taxon>Burkholderiaceae</taxon>
        <taxon>Paraburkholderia</taxon>
    </lineage>
</organism>
<feature type="signal peptide" evidence="1">
    <location>
        <begin position="1"/>
        <end position="23"/>
    </location>
</feature>
<dbReference type="AlphaFoldDB" id="A0ABD5CMG6"/>
<accession>A0ABD5CMG6</accession>
<evidence type="ECO:0000256" key="1">
    <source>
        <dbReference type="SAM" id="SignalP"/>
    </source>
</evidence>